<dbReference type="InterPro" id="IPR018392">
    <property type="entry name" value="LysM"/>
</dbReference>
<dbReference type="AlphaFoldDB" id="A0A5J6IFH8"/>
<dbReference type="RefSeq" id="WP_150485020.1">
    <property type="nucleotide sequence ID" value="NZ_BMTB01000009.1"/>
</dbReference>
<proteinExistence type="predicted"/>
<protein>
    <submittedName>
        <fullName evidence="1">LysM domain-containing protein</fullName>
    </submittedName>
</protein>
<dbReference type="EMBL" id="CP023694">
    <property type="protein sequence ID" value="QEV29974.1"/>
    <property type="molecule type" value="Genomic_DNA"/>
</dbReference>
<reference evidence="1 2" key="1">
    <citation type="submission" date="2017-09" db="EMBL/GenBank/DDBJ databases">
        <authorList>
            <person name="Lee N."/>
            <person name="Cho B.-K."/>
        </authorList>
    </citation>
    <scope>NUCLEOTIDE SEQUENCE [LARGE SCALE GENOMIC DNA]</scope>
    <source>
        <strain evidence="1 2">ATCC 13740</strain>
    </source>
</reference>
<dbReference type="Gene3D" id="3.10.350.10">
    <property type="entry name" value="LysM domain"/>
    <property type="match status" value="1"/>
</dbReference>
<accession>A0A5J6IFH8</accession>
<gene>
    <name evidence="1" type="ORF">CP976_41710</name>
</gene>
<dbReference type="KEGG" id="scoe:CP976_41710"/>
<evidence type="ECO:0000313" key="1">
    <source>
        <dbReference type="EMBL" id="QEV29974.1"/>
    </source>
</evidence>
<name>A0A5J6IFH8_STRC4</name>
<dbReference type="CDD" id="cd00118">
    <property type="entry name" value="LysM"/>
    <property type="match status" value="1"/>
</dbReference>
<evidence type="ECO:0000313" key="2">
    <source>
        <dbReference type="Proteomes" id="UP000326598"/>
    </source>
</evidence>
<organism evidence="1 2">
    <name type="scientific">Streptomyces coeruleorubidus</name>
    <dbReference type="NCBI Taxonomy" id="116188"/>
    <lineage>
        <taxon>Bacteria</taxon>
        <taxon>Bacillati</taxon>
        <taxon>Actinomycetota</taxon>
        <taxon>Actinomycetes</taxon>
        <taxon>Kitasatosporales</taxon>
        <taxon>Streptomycetaceae</taxon>
        <taxon>Streptomyces</taxon>
    </lineage>
</organism>
<dbReference type="InterPro" id="IPR036779">
    <property type="entry name" value="LysM_dom_sf"/>
</dbReference>
<sequence length="60" mass="6563">MAAGDTLWDIAQQTFGNLLRWGEIYTLNQQLIESAARRNGYAEATTVMGSSPEPACRCQG</sequence>
<dbReference type="Proteomes" id="UP000326598">
    <property type="component" value="Chromosome"/>
</dbReference>